<dbReference type="RefSeq" id="WP_120043920.1">
    <property type="nucleotide sequence ID" value="NZ_QZFU01000036.1"/>
</dbReference>
<evidence type="ECO:0000313" key="2">
    <source>
        <dbReference type="Proteomes" id="UP000266677"/>
    </source>
</evidence>
<organism evidence="1 2">
    <name type="scientific">Nocardia panacis</name>
    <dbReference type="NCBI Taxonomy" id="2340916"/>
    <lineage>
        <taxon>Bacteria</taxon>
        <taxon>Bacillati</taxon>
        <taxon>Actinomycetota</taxon>
        <taxon>Actinomycetes</taxon>
        <taxon>Mycobacteriales</taxon>
        <taxon>Nocardiaceae</taxon>
        <taxon>Nocardia</taxon>
    </lineage>
</organism>
<dbReference type="Proteomes" id="UP000266677">
    <property type="component" value="Unassembled WGS sequence"/>
</dbReference>
<reference evidence="1 2" key="1">
    <citation type="submission" date="2018-09" db="EMBL/GenBank/DDBJ databases">
        <title>YIM PH21274 draft genome.</title>
        <authorList>
            <person name="Miao C."/>
        </authorList>
    </citation>
    <scope>NUCLEOTIDE SEQUENCE [LARGE SCALE GENOMIC DNA]</scope>
    <source>
        <strain evidence="1 2">YIM PH 21724</strain>
    </source>
</reference>
<gene>
    <name evidence="1" type="ORF">D5S18_27150</name>
</gene>
<dbReference type="EMBL" id="QZFU01000036">
    <property type="protein sequence ID" value="RJO70863.1"/>
    <property type="molecule type" value="Genomic_DNA"/>
</dbReference>
<sequence length="213" mass="23211">MSTFPRRAKPLRGGFVMVDPDTGRPQKTIPFQYNPDTLTRTLQPQGIGNEPGDRLEVLRLKGPPHETYKFDAEFDASDLADGADLPADGLYPVLSAIEVSMYPSVPQLWEEYDLATKGTLEIAPVESPLTVLVLGPRRVLPVRITDFSVTEEEFDQALAPVRAKASIGVRVLTVDDLGYTHKGGLLYLAYQGQKERMAAPVDSGLGTLGVSSI</sequence>
<comment type="caution">
    <text evidence="1">The sequence shown here is derived from an EMBL/GenBank/DDBJ whole genome shotgun (WGS) entry which is preliminary data.</text>
</comment>
<name>A0A3A4K0Q7_9NOCA</name>
<dbReference type="OrthoDB" id="661223at2"/>
<proteinExistence type="predicted"/>
<protein>
    <submittedName>
        <fullName evidence="1">Uncharacterized protein</fullName>
    </submittedName>
</protein>
<keyword evidence="2" id="KW-1185">Reference proteome</keyword>
<evidence type="ECO:0000313" key="1">
    <source>
        <dbReference type="EMBL" id="RJO70863.1"/>
    </source>
</evidence>
<accession>A0A3A4K0Q7</accession>
<dbReference type="AlphaFoldDB" id="A0A3A4K0Q7"/>